<name>A0A0A9GLA7_ARUDO</name>
<reference evidence="1" key="1">
    <citation type="submission" date="2014-09" db="EMBL/GenBank/DDBJ databases">
        <authorList>
            <person name="Magalhaes I.L.F."/>
            <person name="Oliveira U."/>
            <person name="Santos F.R."/>
            <person name="Vidigal T.H.D.A."/>
            <person name="Brescovit A.D."/>
            <person name="Santos A.J."/>
        </authorList>
    </citation>
    <scope>NUCLEOTIDE SEQUENCE</scope>
    <source>
        <tissue evidence="1">Shoot tissue taken approximately 20 cm above the soil surface</tissue>
    </source>
</reference>
<accession>A0A0A9GLA7</accession>
<proteinExistence type="predicted"/>
<protein>
    <submittedName>
        <fullName evidence="1">Uncharacterized protein</fullName>
    </submittedName>
</protein>
<organism evidence="1">
    <name type="scientific">Arundo donax</name>
    <name type="common">Giant reed</name>
    <name type="synonym">Donax arundinaceus</name>
    <dbReference type="NCBI Taxonomy" id="35708"/>
    <lineage>
        <taxon>Eukaryota</taxon>
        <taxon>Viridiplantae</taxon>
        <taxon>Streptophyta</taxon>
        <taxon>Embryophyta</taxon>
        <taxon>Tracheophyta</taxon>
        <taxon>Spermatophyta</taxon>
        <taxon>Magnoliopsida</taxon>
        <taxon>Liliopsida</taxon>
        <taxon>Poales</taxon>
        <taxon>Poaceae</taxon>
        <taxon>PACMAD clade</taxon>
        <taxon>Arundinoideae</taxon>
        <taxon>Arundineae</taxon>
        <taxon>Arundo</taxon>
    </lineage>
</organism>
<evidence type="ECO:0000313" key="1">
    <source>
        <dbReference type="EMBL" id="JAE25910.1"/>
    </source>
</evidence>
<dbReference type="EMBL" id="GBRH01171986">
    <property type="protein sequence ID" value="JAE25910.1"/>
    <property type="molecule type" value="Transcribed_RNA"/>
</dbReference>
<dbReference type="AlphaFoldDB" id="A0A0A9GLA7"/>
<sequence>MYIFGPRALILNTCAIHNMVYRANIRVPLLSPQKIFSHACCTCMHRFLRPGSHAAAALHLELRPVLFLSLGPVGHKLLTALQSLRCMSPPGPSAHRWCATAGPAPPLVLGAPSGSTAIRPLQPRLDCRYEHRRRPLLECRRRDSTLAVAARLLLYAPPPGALPSP</sequence>
<reference evidence="1" key="2">
    <citation type="journal article" date="2015" name="Data Brief">
        <title>Shoot transcriptome of the giant reed, Arundo donax.</title>
        <authorList>
            <person name="Barrero R.A."/>
            <person name="Guerrero F.D."/>
            <person name="Moolhuijzen P."/>
            <person name="Goolsby J.A."/>
            <person name="Tidwell J."/>
            <person name="Bellgard S.E."/>
            <person name="Bellgard M.I."/>
        </authorList>
    </citation>
    <scope>NUCLEOTIDE SEQUENCE</scope>
    <source>
        <tissue evidence="1">Shoot tissue taken approximately 20 cm above the soil surface</tissue>
    </source>
</reference>